<dbReference type="EC" id="2.7.8.7" evidence="1"/>
<evidence type="ECO:0000256" key="2">
    <source>
        <dbReference type="ARBA" id="ARBA00022679"/>
    </source>
</evidence>
<dbReference type="GO" id="GO:0000287">
    <property type="term" value="F:magnesium ion binding"/>
    <property type="evidence" value="ECO:0007669"/>
    <property type="project" value="InterPro"/>
</dbReference>
<dbReference type="EMBL" id="MG264610">
    <property type="protein sequence ID" value="AUG32631.1"/>
    <property type="molecule type" value="Genomic_DNA"/>
</dbReference>
<dbReference type="SUPFAM" id="SSF56214">
    <property type="entry name" value="4'-phosphopantetheinyl transferase"/>
    <property type="match status" value="2"/>
</dbReference>
<dbReference type="InterPro" id="IPR037143">
    <property type="entry name" value="4-PPantetheinyl_Trfase_dom_sf"/>
</dbReference>
<dbReference type="GO" id="GO:0019878">
    <property type="term" value="P:lysine biosynthetic process via aminoadipic acid"/>
    <property type="evidence" value="ECO:0007669"/>
    <property type="project" value="TreeGrafter"/>
</dbReference>
<keyword evidence="2 4" id="KW-0808">Transferase</keyword>
<dbReference type="PANTHER" id="PTHR12215:SF10">
    <property type="entry name" value="L-AMINOADIPATE-SEMIALDEHYDE DEHYDROGENASE-PHOSPHOPANTETHEINYL TRANSFERASE"/>
    <property type="match status" value="1"/>
</dbReference>
<geneLocation type="plastid" evidence="4"/>
<reference evidence="4" key="1">
    <citation type="submission" date="2017-10" db="EMBL/GenBank/DDBJ databases">
        <title>Paulinella longichromatophora chromatophore genome.</title>
        <authorList>
            <person name="Lhee D."/>
            <person name="Yoon H.S."/>
        </authorList>
    </citation>
    <scope>NUCLEOTIDE SEQUENCE</scope>
</reference>
<keyword evidence="4" id="KW-0934">Plastid</keyword>
<dbReference type="AlphaFoldDB" id="A0A2H4ZQ50"/>
<organism evidence="4">
    <name type="scientific">Paulinella longichromatophora</name>
    <dbReference type="NCBI Taxonomy" id="1708747"/>
    <lineage>
        <taxon>Eukaryota</taxon>
        <taxon>Sar</taxon>
        <taxon>Rhizaria</taxon>
        <taxon>Cercozoa</taxon>
        <taxon>Imbricatea</taxon>
        <taxon>Silicofilosea</taxon>
        <taxon>Euglyphida</taxon>
        <taxon>Paulinellidae</taxon>
        <taxon>Paulinella</taxon>
    </lineage>
</organism>
<dbReference type="InterPro" id="IPR050559">
    <property type="entry name" value="P-Pant_transferase_sf"/>
</dbReference>
<dbReference type="GO" id="GO:0005829">
    <property type="term" value="C:cytosol"/>
    <property type="evidence" value="ECO:0007669"/>
    <property type="project" value="TreeGrafter"/>
</dbReference>
<feature type="domain" description="4'-phosphopantetheinyl transferase" evidence="3">
    <location>
        <begin position="113"/>
        <end position="212"/>
    </location>
</feature>
<protein>
    <recommendedName>
        <fullName evidence="1">holo-[acyl-carrier-protein] synthase</fullName>
        <ecNumber evidence="1">2.7.8.7</ecNumber>
    </recommendedName>
</protein>
<evidence type="ECO:0000256" key="1">
    <source>
        <dbReference type="ARBA" id="ARBA00013172"/>
    </source>
</evidence>
<dbReference type="Pfam" id="PF01648">
    <property type="entry name" value="ACPS"/>
    <property type="match status" value="1"/>
</dbReference>
<sequence>MWLRQWNYDLMKVHQGPCTYSPHTIDKSLYYEDIKLSKLEIDWSRKLPERMISRYQHSRRLMRQLLAPILNCTPNEVPLYSPPGKRPYLKGNCGHISFSHSRNGALLGWSLNPIGVDVESSKRSFDARKIQRRFFPLQEQKTLEHLQGEDLRKAVLRSWVCKEAAIKWQGKSLGTDLMNWHLDTHSGHLTQVRNGLTPTYSIVEHRGWLCAVVSEKSTSIYWK</sequence>
<dbReference type="Gene3D" id="3.90.470.20">
    <property type="entry name" value="4'-phosphopantetheinyl transferase domain"/>
    <property type="match status" value="2"/>
</dbReference>
<dbReference type="InterPro" id="IPR008278">
    <property type="entry name" value="4-PPantetheinyl_Trfase_dom"/>
</dbReference>
<proteinExistence type="predicted"/>
<accession>A0A2H4ZQ50</accession>
<dbReference type="GO" id="GO:0008897">
    <property type="term" value="F:holo-[acyl-carrier-protein] synthase activity"/>
    <property type="evidence" value="ECO:0007669"/>
    <property type="project" value="UniProtKB-EC"/>
</dbReference>
<evidence type="ECO:0000313" key="4">
    <source>
        <dbReference type="EMBL" id="AUG32631.1"/>
    </source>
</evidence>
<evidence type="ECO:0000259" key="3">
    <source>
        <dbReference type="Pfam" id="PF01648"/>
    </source>
</evidence>
<gene>
    <name evidence="4" type="ORF">PLO_653</name>
</gene>
<name>A0A2H4ZQ50_9EUKA</name>
<dbReference type="PANTHER" id="PTHR12215">
    <property type="entry name" value="PHOSPHOPANTETHEINE TRANSFERASE"/>
    <property type="match status" value="1"/>
</dbReference>